<accession>A0A811VAL5</accession>
<protein>
    <submittedName>
        <fullName evidence="2">(Mediterranean fruit fly) hypothetical protein</fullName>
    </submittedName>
</protein>
<evidence type="ECO:0000313" key="3">
    <source>
        <dbReference type="Proteomes" id="UP000606786"/>
    </source>
</evidence>
<feature type="region of interest" description="Disordered" evidence="1">
    <location>
        <begin position="47"/>
        <end position="67"/>
    </location>
</feature>
<name>A0A811VAL5_CERCA</name>
<dbReference type="EMBL" id="CAJHJT010000056">
    <property type="protein sequence ID" value="CAD7011292.1"/>
    <property type="molecule type" value="Genomic_DNA"/>
</dbReference>
<proteinExistence type="predicted"/>
<dbReference type="AlphaFoldDB" id="A0A811VAL5"/>
<keyword evidence="3" id="KW-1185">Reference proteome</keyword>
<comment type="caution">
    <text evidence="2">The sequence shown here is derived from an EMBL/GenBank/DDBJ whole genome shotgun (WGS) entry which is preliminary data.</text>
</comment>
<gene>
    <name evidence="2" type="ORF">CCAP1982_LOCUS19399</name>
</gene>
<reference evidence="2" key="1">
    <citation type="submission" date="2020-11" db="EMBL/GenBank/DDBJ databases">
        <authorList>
            <person name="Whitehead M."/>
        </authorList>
    </citation>
    <scope>NUCLEOTIDE SEQUENCE</scope>
    <source>
        <strain evidence="2">EGII</strain>
    </source>
</reference>
<evidence type="ECO:0000256" key="1">
    <source>
        <dbReference type="SAM" id="MobiDB-lite"/>
    </source>
</evidence>
<evidence type="ECO:0000313" key="2">
    <source>
        <dbReference type="EMBL" id="CAD7011292.1"/>
    </source>
</evidence>
<sequence>MKFRGLHFSIQISESIIIIYNLDSKCIASVPSSSAWVIDIVARPSEPTSTRLPVQPESDLTPEMISQ</sequence>
<dbReference type="Proteomes" id="UP000606786">
    <property type="component" value="Unassembled WGS sequence"/>
</dbReference>
<organism evidence="2 3">
    <name type="scientific">Ceratitis capitata</name>
    <name type="common">Mediterranean fruit fly</name>
    <name type="synonym">Tephritis capitata</name>
    <dbReference type="NCBI Taxonomy" id="7213"/>
    <lineage>
        <taxon>Eukaryota</taxon>
        <taxon>Metazoa</taxon>
        <taxon>Ecdysozoa</taxon>
        <taxon>Arthropoda</taxon>
        <taxon>Hexapoda</taxon>
        <taxon>Insecta</taxon>
        <taxon>Pterygota</taxon>
        <taxon>Neoptera</taxon>
        <taxon>Endopterygota</taxon>
        <taxon>Diptera</taxon>
        <taxon>Brachycera</taxon>
        <taxon>Muscomorpha</taxon>
        <taxon>Tephritoidea</taxon>
        <taxon>Tephritidae</taxon>
        <taxon>Ceratitis</taxon>
        <taxon>Ceratitis</taxon>
    </lineage>
</organism>